<protein>
    <recommendedName>
        <fullName evidence="9">23S rRNA (uracil(1939)-C(5))-methyltransferase RlmD</fullName>
        <ecNumber evidence="9">2.1.1.190</ecNumber>
    </recommendedName>
    <alternativeName>
        <fullName evidence="9">23S rRNA(m5U1939)-methyltransferase</fullName>
    </alternativeName>
</protein>
<dbReference type="Pfam" id="PF01938">
    <property type="entry name" value="TRAM"/>
    <property type="match status" value="1"/>
</dbReference>
<evidence type="ECO:0000313" key="14">
    <source>
        <dbReference type="Proteomes" id="UP000236724"/>
    </source>
</evidence>
<dbReference type="OrthoDB" id="9804590at2"/>
<dbReference type="GO" id="GO:0003723">
    <property type="term" value="F:RNA binding"/>
    <property type="evidence" value="ECO:0007669"/>
    <property type="project" value="InterPro"/>
</dbReference>
<comment type="catalytic activity">
    <reaction evidence="9">
        <text>uridine(1939) in 23S rRNA + S-adenosyl-L-methionine = 5-methyluridine(1939) in 23S rRNA + S-adenosyl-L-homocysteine + H(+)</text>
        <dbReference type="Rhea" id="RHEA:42908"/>
        <dbReference type="Rhea" id="RHEA-COMP:10278"/>
        <dbReference type="Rhea" id="RHEA-COMP:10279"/>
        <dbReference type="ChEBI" id="CHEBI:15378"/>
        <dbReference type="ChEBI" id="CHEBI:57856"/>
        <dbReference type="ChEBI" id="CHEBI:59789"/>
        <dbReference type="ChEBI" id="CHEBI:65315"/>
        <dbReference type="ChEBI" id="CHEBI:74447"/>
        <dbReference type="EC" id="2.1.1.190"/>
    </reaction>
</comment>
<dbReference type="InterPro" id="IPR029063">
    <property type="entry name" value="SAM-dependent_MTases_sf"/>
</dbReference>
<feature type="domain" description="TRAM" evidence="12">
    <location>
        <begin position="7"/>
        <end position="65"/>
    </location>
</feature>
<sequence length="442" mass="48613">MSRRRRKSPPAEPVITEIESLSHDGRGVSHVNGKTVFVDGALPGEQVEFQYTQTHGRFDEAKVLSVLSPSADRVEAKCPHAALCGGCSLQHMAPAAQVAYKHEVLLEQFTHIGEVQPETVVPPMTGAVWAYRRKARLGVRYVHKKGGVLVGFREKRNSFITDINSCPILIDAVGQHIMALRELISQLSVAKKIAQIEVAASDAHTALVFRNLEPLSAEDETLFQDFFTETGLHIYLQSGGLHTIAPLYPEAAQPLYYALPEQNLKLRFLASDFTQVNADINRQMINRALAWLDPQADETVLELFCGLGNFTLPLAQKAEKVIAVEGDAGLIERAGENAAENQLTNIHYHVADLMDADSTPTWAQETYQKVLLDPPRSGALEVIQKLDFSGVNKLLYISCSPATLARDAGVLVRDKGFSLSQAGIMDMFPHTAHVESIALFEK</sequence>
<gene>
    <name evidence="9 13" type="primary">rlmD</name>
    <name evidence="13" type="ORF">MBHS_04264</name>
</gene>
<evidence type="ECO:0000256" key="4">
    <source>
        <dbReference type="ARBA" id="ARBA00022679"/>
    </source>
</evidence>
<dbReference type="PROSITE" id="PS01230">
    <property type="entry name" value="TRMA_1"/>
    <property type="match status" value="1"/>
</dbReference>
<proteinExistence type="inferred from homology"/>
<dbReference type="GO" id="GO:0070475">
    <property type="term" value="P:rRNA base methylation"/>
    <property type="evidence" value="ECO:0007669"/>
    <property type="project" value="TreeGrafter"/>
</dbReference>
<organism evidence="13 14">
    <name type="scientific">Candidatus Venteria ishoeyi</name>
    <dbReference type="NCBI Taxonomy" id="1899563"/>
    <lineage>
        <taxon>Bacteria</taxon>
        <taxon>Pseudomonadati</taxon>
        <taxon>Pseudomonadota</taxon>
        <taxon>Gammaproteobacteria</taxon>
        <taxon>Thiotrichales</taxon>
        <taxon>Thiotrichaceae</taxon>
        <taxon>Venteria</taxon>
    </lineage>
</organism>
<dbReference type="SUPFAM" id="SSF50249">
    <property type="entry name" value="Nucleic acid-binding proteins"/>
    <property type="match status" value="1"/>
</dbReference>
<keyword evidence="14" id="KW-1185">Reference proteome</keyword>
<dbReference type="HAMAP" id="MF_01010">
    <property type="entry name" value="23SrRNA_methyltr_RlmD"/>
    <property type="match status" value="1"/>
</dbReference>
<name>A0A1H6FE80_9GAMM</name>
<evidence type="ECO:0000256" key="7">
    <source>
        <dbReference type="ARBA" id="ARBA00023004"/>
    </source>
</evidence>
<feature type="binding site" evidence="9">
    <location>
        <position position="309"/>
    </location>
    <ligand>
        <name>S-adenosyl-L-methionine</name>
        <dbReference type="ChEBI" id="CHEBI:59789"/>
    </ligand>
</feature>
<dbReference type="Proteomes" id="UP000236724">
    <property type="component" value="Unassembled WGS sequence"/>
</dbReference>
<feature type="binding site" evidence="9 10">
    <location>
        <position position="325"/>
    </location>
    <ligand>
        <name>S-adenosyl-L-methionine</name>
        <dbReference type="ChEBI" id="CHEBI:59789"/>
    </ligand>
</feature>
<dbReference type="InterPro" id="IPR010280">
    <property type="entry name" value="U5_MeTrfase_fam"/>
</dbReference>
<dbReference type="InterPro" id="IPR030391">
    <property type="entry name" value="MeTrfase_TrmA_CS"/>
</dbReference>
<dbReference type="AlphaFoldDB" id="A0A1H6FE80"/>
<dbReference type="PANTHER" id="PTHR11061:SF49">
    <property type="entry name" value="23S RRNA (URACIL(1939)-C(5))-METHYLTRANSFERASE RLMD"/>
    <property type="match status" value="1"/>
</dbReference>
<keyword evidence="1 9" id="KW-0004">4Fe-4S</keyword>
<accession>A0A1H6FE80</accession>
<dbReference type="PROSITE" id="PS51687">
    <property type="entry name" value="SAM_MT_RNA_M5U"/>
    <property type="match status" value="1"/>
</dbReference>
<dbReference type="SUPFAM" id="SSF53335">
    <property type="entry name" value="S-adenosyl-L-methionine-dependent methyltransferases"/>
    <property type="match status" value="1"/>
</dbReference>
<comment type="similarity">
    <text evidence="9">Belongs to the class I-like SAM-binding methyltransferase superfamily. RNA M5U methyltransferase family. RlmD subfamily.</text>
</comment>
<evidence type="ECO:0000256" key="11">
    <source>
        <dbReference type="PROSITE-ProRule" id="PRU10015"/>
    </source>
</evidence>
<feature type="binding site" evidence="9 10">
    <location>
        <position position="275"/>
    </location>
    <ligand>
        <name>S-adenosyl-L-methionine</name>
        <dbReference type="ChEBI" id="CHEBI:59789"/>
    </ligand>
</feature>
<dbReference type="FunFam" id="2.40.50.140:FF:000097">
    <property type="entry name" value="23S rRNA (uracil(1939)-C(5))-methyltransferase RlmD"/>
    <property type="match status" value="1"/>
</dbReference>
<dbReference type="Gene3D" id="3.40.50.150">
    <property type="entry name" value="Vaccinia Virus protein VP39"/>
    <property type="match status" value="1"/>
</dbReference>
<dbReference type="GO" id="GO:0070041">
    <property type="term" value="F:rRNA (uridine-C5-)-methyltransferase activity"/>
    <property type="evidence" value="ECO:0007669"/>
    <property type="project" value="UniProtKB-UniRule"/>
</dbReference>
<keyword evidence="5 9" id="KW-0949">S-adenosyl-L-methionine</keyword>
<dbReference type="InterPro" id="IPR030390">
    <property type="entry name" value="MeTrfase_TrmA_AS"/>
</dbReference>
<keyword evidence="6 9" id="KW-0479">Metal-binding</keyword>
<dbReference type="InterPro" id="IPR012340">
    <property type="entry name" value="NA-bd_OB-fold"/>
</dbReference>
<evidence type="ECO:0000256" key="10">
    <source>
        <dbReference type="PROSITE-ProRule" id="PRU01024"/>
    </source>
</evidence>
<comment type="function">
    <text evidence="9">Catalyzes the formation of 5-methyl-uridine at position 1939 (m5U1939) in 23S rRNA.</text>
</comment>
<evidence type="ECO:0000313" key="13">
    <source>
        <dbReference type="EMBL" id="SEH08372.1"/>
    </source>
</evidence>
<evidence type="ECO:0000256" key="6">
    <source>
        <dbReference type="ARBA" id="ARBA00022723"/>
    </source>
</evidence>
<dbReference type="PROSITE" id="PS01231">
    <property type="entry name" value="TRMA_2"/>
    <property type="match status" value="1"/>
</dbReference>
<feature type="binding site" evidence="9">
    <location>
        <position position="78"/>
    </location>
    <ligand>
        <name>[4Fe-4S] cluster</name>
        <dbReference type="ChEBI" id="CHEBI:49883"/>
    </ligand>
</feature>
<dbReference type="Gene3D" id="2.40.50.1070">
    <property type="match status" value="1"/>
</dbReference>
<feature type="active site" description="Nucleophile" evidence="9 10">
    <location>
        <position position="399"/>
    </location>
</feature>
<feature type="binding site" evidence="9">
    <location>
        <position position="352"/>
    </location>
    <ligand>
        <name>S-adenosyl-L-methionine</name>
        <dbReference type="ChEBI" id="CHEBI:59789"/>
    </ligand>
</feature>
<dbReference type="GO" id="GO:0051539">
    <property type="term" value="F:4 iron, 4 sulfur cluster binding"/>
    <property type="evidence" value="ECO:0007669"/>
    <property type="project" value="UniProtKB-KW"/>
</dbReference>
<evidence type="ECO:0000256" key="8">
    <source>
        <dbReference type="ARBA" id="ARBA00023014"/>
    </source>
</evidence>
<keyword evidence="2 9" id="KW-0698">rRNA processing</keyword>
<dbReference type="NCBIfam" id="NF009639">
    <property type="entry name" value="PRK13168.1"/>
    <property type="match status" value="1"/>
</dbReference>
<reference evidence="13 14" key="1">
    <citation type="submission" date="2016-10" db="EMBL/GenBank/DDBJ databases">
        <authorList>
            <person name="de Groot N.N."/>
        </authorList>
    </citation>
    <scope>NUCLEOTIDE SEQUENCE [LARGE SCALE GENOMIC DNA]</scope>
    <source>
        <strain evidence="13">MBHS1</strain>
    </source>
</reference>
<keyword evidence="4 9" id="KW-0808">Transferase</keyword>
<feature type="binding site" evidence="9 10">
    <location>
        <position position="304"/>
    </location>
    <ligand>
        <name>S-adenosyl-L-methionine</name>
        <dbReference type="ChEBI" id="CHEBI:59789"/>
    </ligand>
</feature>
<dbReference type="PROSITE" id="PS50926">
    <property type="entry name" value="TRAM"/>
    <property type="match status" value="1"/>
</dbReference>
<keyword evidence="8 9" id="KW-0411">Iron-sulfur</keyword>
<feature type="binding site" evidence="9">
    <location>
        <position position="87"/>
    </location>
    <ligand>
        <name>[4Fe-4S] cluster</name>
        <dbReference type="ChEBI" id="CHEBI:49883"/>
    </ligand>
</feature>
<evidence type="ECO:0000259" key="12">
    <source>
        <dbReference type="PROSITE" id="PS50926"/>
    </source>
</evidence>
<dbReference type="InterPro" id="IPR002792">
    <property type="entry name" value="TRAM_dom"/>
</dbReference>
<keyword evidence="7 9" id="KW-0408">Iron</keyword>
<evidence type="ECO:0000256" key="1">
    <source>
        <dbReference type="ARBA" id="ARBA00022485"/>
    </source>
</evidence>
<dbReference type="InterPro" id="IPR001566">
    <property type="entry name" value="23S_rRNA_MeTrfase_RlmD"/>
</dbReference>
<dbReference type="EMBL" id="FMSV02000548">
    <property type="protein sequence ID" value="SEH08372.1"/>
    <property type="molecule type" value="Genomic_DNA"/>
</dbReference>
<dbReference type="Gene3D" id="2.40.50.140">
    <property type="entry name" value="Nucleic acid-binding proteins"/>
    <property type="match status" value="1"/>
</dbReference>
<feature type="active site" evidence="11">
    <location>
        <position position="399"/>
    </location>
</feature>
<dbReference type="CDD" id="cd02440">
    <property type="entry name" value="AdoMet_MTases"/>
    <property type="match status" value="1"/>
</dbReference>
<dbReference type="PANTHER" id="PTHR11061">
    <property type="entry name" value="RNA M5U METHYLTRANSFERASE"/>
    <property type="match status" value="1"/>
</dbReference>
<feature type="binding site" evidence="9">
    <location>
        <position position="84"/>
    </location>
    <ligand>
        <name>[4Fe-4S] cluster</name>
        <dbReference type="ChEBI" id="CHEBI:49883"/>
    </ligand>
</feature>
<evidence type="ECO:0000256" key="9">
    <source>
        <dbReference type="HAMAP-Rule" id="MF_01010"/>
    </source>
</evidence>
<dbReference type="Pfam" id="PF05958">
    <property type="entry name" value="tRNA_U5-meth_tr"/>
    <property type="match status" value="1"/>
</dbReference>
<dbReference type="NCBIfam" id="TIGR00479">
    <property type="entry name" value="rumA"/>
    <property type="match status" value="1"/>
</dbReference>
<dbReference type="GO" id="GO:0005506">
    <property type="term" value="F:iron ion binding"/>
    <property type="evidence" value="ECO:0007669"/>
    <property type="project" value="UniProtKB-UniRule"/>
</dbReference>
<dbReference type="EC" id="2.1.1.190" evidence="9"/>
<dbReference type="RefSeq" id="WP_103921913.1">
    <property type="nucleotide sequence ID" value="NZ_FMSV02000548.1"/>
</dbReference>
<keyword evidence="3 9" id="KW-0489">Methyltransferase</keyword>
<evidence type="ECO:0000256" key="5">
    <source>
        <dbReference type="ARBA" id="ARBA00022691"/>
    </source>
</evidence>
<feature type="binding site" evidence="9 10">
    <location>
        <position position="373"/>
    </location>
    <ligand>
        <name>S-adenosyl-L-methionine</name>
        <dbReference type="ChEBI" id="CHEBI:59789"/>
    </ligand>
</feature>
<evidence type="ECO:0000256" key="2">
    <source>
        <dbReference type="ARBA" id="ARBA00022552"/>
    </source>
</evidence>
<feature type="binding site" evidence="9">
    <location>
        <position position="166"/>
    </location>
    <ligand>
        <name>[4Fe-4S] cluster</name>
        <dbReference type="ChEBI" id="CHEBI:49883"/>
    </ligand>
</feature>
<evidence type="ECO:0000256" key="3">
    <source>
        <dbReference type="ARBA" id="ARBA00022603"/>
    </source>
</evidence>